<keyword evidence="1" id="KW-0812">Transmembrane</keyword>
<dbReference type="EMBL" id="CP006721">
    <property type="protein sequence ID" value="AGX44427.1"/>
    <property type="molecule type" value="Genomic_DNA"/>
</dbReference>
<protein>
    <submittedName>
        <fullName evidence="2">S-layer domain-containing protein</fullName>
    </submittedName>
</protein>
<evidence type="ECO:0000256" key="1">
    <source>
        <dbReference type="SAM" id="Phobius"/>
    </source>
</evidence>
<evidence type="ECO:0000313" key="3">
    <source>
        <dbReference type="Proteomes" id="UP000017118"/>
    </source>
</evidence>
<accession>U5MYA2</accession>
<reference evidence="2 3" key="1">
    <citation type="journal article" date="2013" name="Genome Announc.">
        <title>Complete Genome Sequence of the Solvent Producer Clostridium saccharobutylicum NCP262 (DSM 13864).</title>
        <authorList>
            <person name="Poehlein A."/>
            <person name="Hartwich K."/>
            <person name="Krabben P."/>
            <person name="Ehrenreich A."/>
            <person name="Liebl W."/>
            <person name="Durre P."/>
            <person name="Gottschalk G."/>
            <person name="Daniel R."/>
        </authorList>
    </citation>
    <scope>NUCLEOTIDE SEQUENCE [LARGE SCALE GENOMIC DNA]</scope>
    <source>
        <strain evidence="2">DSM 13864</strain>
    </source>
</reference>
<dbReference type="AlphaFoldDB" id="U5MYA2"/>
<gene>
    <name evidence="2" type="ORF">CLSA_c34650</name>
</gene>
<dbReference type="Proteomes" id="UP000017118">
    <property type="component" value="Chromosome"/>
</dbReference>
<feature type="transmembrane region" description="Helical" evidence="1">
    <location>
        <begin position="63"/>
        <end position="83"/>
    </location>
</feature>
<proteinExistence type="predicted"/>
<keyword evidence="1" id="KW-0472">Membrane</keyword>
<dbReference type="KEGG" id="csb:CLSA_c34650"/>
<dbReference type="HOGENOM" id="CLU_2521776_0_0_9"/>
<organism evidence="2 3">
    <name type="scientific">Clostridium saccharobutylicum DSM 13864</name>
    <dbReference type="NCBI Taxonomy" id="1345695"/>
    <lineage>
        <taxon>Bacteria</taxon>
        <taxon>Bacillati</taxon>
        <taxon>Bacillota</taxon>
        <taxon>Clostridia</taxon>
        <taxon>Eubacteriales</taxon>
        <taxon>Clostridiaceae</taxon>
        <taxon>Clostridium</taxon>
    </lineage>
</organism>
<feature type="transmembrane region" description="Helical" evidence="1">
    <location>
        <begin position="39"/>
        <end position="57"/>
    </location>
</feature>
<name>U5MYA2_CLOSA</name>
<keyword evidence="1" id="KW-1133">Transmembrane helix</keyword>
<feature type="transmembrane region" description="Helical" evidence="1">
    <location>
        <begin position="6"/>
        <end position="27"/>
    </location>
</feature>
<evidence type="ECO:0000313" key="2">
    <source>
        <dbReference type="EMBL" id="AGX44427.1"/>
    </source>
</evidence>
<sequence length="84" mass="8845">MVEFSVILSVYVTVTCPFTSVVAVVLLKVPFPESLENVTGIFAGLAPSAFVTVAVTTDELIDGLFEASTIVGSWVYVLFAVSIG</sequence>
<keyword evidence="3" id="KW-1185">Reference proteome</keyword>